<dbReference type="PROSITE" id="PS50262">
    <property type="entry name" value="G_PROTEIN_RECEP_F1_2"/>
    <property type="match status" value="1"/>
</dbReference>
<keyword evidence="12" id="KW-1185">Reference proteome</keyword>
<keyword evidence="6 8" id="KW-0675">Receptor</keyword>
<comment type="subcellular location">
    <subcellularLocation>
        <location evidence="1">Membrane</location>
        <topology evidence="1">Multi-pass membrane protein</topology>
    </subcellularLocation>
</comment>
<dbReference type="PANTHER" id="PTHR24243">
    <property type="entry name" value="G-PROTEIN COUPLED RECEPTOR"/>
    <property type="match status" value="1"/>
</dbReference>
<keyword evidence="4 8" id="KW-0297">G-protein coupled receptor</keyword>
<reference evidence="11" key="1">
    <citation type="submission" date="2022-11" db="UniProtKB">
        <authorList>
            <consortium name="EnsemblMetazoa"/>
        </authorList>
    </citation>
    <scope>IDENTIFICATION</scope>
</reference>
<evidence type="ECO:0000256" key="2">
    <source>
        <dbReference type="ARBA" id="ARBA00022692"/>
    </source>
</evidence>
<keyword evidence="2 8" id="KW-0812">Transmembrane</keyword>
<dbReference type="PRINTS" id="PR00237">
    <property type="entry name" value="GPCRRHODOPSN"/>
</dbReference>
<dbReference type="Proteomes" id="UP000887567">
    <property type="component" value="Unplaced"/>
</dbReference>
<dbReference type="OrthoDB" id="6435638at2759"/>
<feature type="transmembrane region" description="Helical" evidence="9">
    <location>
        <begin position="292"/>
        <end position="312"/>
    </location>
</feature>
<evidence type="ECO:0000256" key="3">
    <source>
        <dbReference type="ARBA" id="ARBA00022989"/>
    </source>
</evidence>
<evidence type="ECO:0000256" key="4">
    <source>
        <dbReference type="ARBA" id="ARBA00023040"/>
    </source>
</evidence>
<keyword evidence="7 8" id="KW-0807">Transducer</keyword>
<evidence type="ECO:0000256" key="1">
    <source>
        <dbReference type="ARBA" id="ARBA00004141"/>
    </source>
</evidence>
<name>A0A913YQY2_EXADI</name>
<dbReference type="GeneID" id="114575942"/>
<accession>A0A913YQY2</accession>
<feature type="transmembrane region" description="Helical" evidence="9">
    <location>
        <begin position="252"/>
        <end position="272"/>
    </location>
</feature>
<dbReference type="PANTHER" id="PTHR24243:SF208">
    <property type="entry name" value="PYROKININ-1 RECEPTOR"/>
    <property type="match status" value="1"/>
</dbReference>
<keyword evidence="5 9" id="KW-0472">Membrane</keyword>
<evidence type="ECO:0000313" key="11">
    <source>
        <dbReference type="EnsemblMetazoa" id="XP_028517564.1"/>
    </source>
</evidence>
<protein>
    <recommendedName>
        <fullName evidence="10">G-protein coupled receptors family 1 profile domain-containing protein</fullName>
    </recommendedName>
</protein>
<feature type="domain" description="G-protein coupled receptors family 1 profile" evidence="10">
    <location>
        <begin position="51"/>
        <end position="305"/>
    </location>
</feature>
<feature type="transmembrane region" description="Helical" evidence="9">
    <location>
        <begin position="210"/>
        <end position="231"/>
    </location>
</feature>
<dbReference type="SUPFAM" id="SSF81321">
    <property type="entry name" value="Family A G protein-coupled receptor-like"/>
    <property type="match status" value="1"/>
</dbReference>
<dbReference type="OMA" id="LAYIVIM"/>
<feature type="transmembrane region" description="Helical" evidence="9">
    <location>
        <begin position="154"/>
        <end position="174"/>
    </location>
</feature>
<feature type="transmembrane region" description="Helical" evidence="9">
    <location>
        <begin position="71"/>
        <end position="88"/>
    </location>
</feature>
<dbReference type="PROSITE" id="PS00237">
    <property type="entry name" value="G_PROTEIN_RECEP_F1_1"/>
    <property type="match status" value="1"/>
</dbReference>
<feature type="transmembrane region" description="Helical" evidence="9">
    <location>
        <begin position="38"/>
        <end position="59"/>
    </location>
</feature>
<proteinExistence type="inferred from homology"/>
<dbReference type="InterPro" id="IPR000276">
    <property type="entry name" value="GPCR_Rhodpsn"/>
</dbReference>
<evidence type="ECO:0000256" key="7">
    <source>
        <dbReference type="ARBA" id="ARBA00023224"/>
    </source>
</evidence>
<dbReference type="CDD" id="cd00637">
    <property type="entry name" value="7tm_classA_rhodopsin-like"/>
    <property type="match status" value="1"/>
</dbReference>
<keyword evidence="3 9" id="KW-1133">Transmembrane helix</keyword>
<feature type="transmembrane region" description="Helical" evidence="9">
    <location>
        <begin position="108"/>
        <end position="133"/>
    </location>
</feature>
<dbReference type="EnsemblMetazoa" id="XM_028661763.1">
    <property type="protein sequence ID" value="XP_028517564.1"/>
    <property type="gene ID" value="LOC114575942"/>
</dbReference>
<dbReference type="GO" id="GO:0004930">
    <property type="term" value="F:G protein-coupled receptor activity"/>
    <property type="evidence" value="ECO:0007669"/>
    <property type="project" value="UniProtKB-KW"/>
</dbReference>
<evidence type="ECO:0000256" key="5">
    <source>
        <dbReference type="ARBA" id="ARBA00023136"/>
    </source>
</evidence>
<dbReference type="Gene3D" id="1.20.1070.10">
    <property type="entry name" value="Rhodopsin 7-helix transmembrane proteins"/>
    <property type="match status" value="1"/>
</dbReference>
<sequence length="360" mass="40456">MELNLTSAANESLLFSNTSSSSPLCFVNERLVKRIPRVLAYLIIIIVSLLGNTMTVMVVKKGPTRRNCAHVFLANMSLADLVITVVYMPRMVIRMFYGSRWLLDGMAGLVSCRGVLFLHHTAILVAVFSIFLITLDRFCAMMFPLKRIMTKRSALGAICLSWILAGVLRLPFLMSSEVIPSKNYKLVCSPRFSQFFGEIVSVYRNGLGGVFWFFLALTIVLYIVIISHLFLKKSPGNTKGATNIRQRAGRKLLKMLLCITSSYLVCWFLYFLGIPLFGTNDLPCEVIFIRFFLAHLNCALNPCLLACFDLTYRKGYRNILKGLCCSFQTHLESSLDVSVIAERREDPNGCPNGYTNDSIA</sequence>
<dbReference type="RefSeq" id="XP_028517564.1">
    <property type="nucleotide sequence ID" value="XM_028661763.1"/>
</dbReference>
<evidence type="ECO:0000259" key="10">
    <source>
        <dbReference type="PROSITE" id="PS50262"/>
    </source>
</evidence>
<evidence type="ECO:0000256" key="8">
    <source>
        <dbReference type="RuleBase" id="RU000688"/>
    </source>
</evidence>
<dbReference type="AlphaFoldDB" id="A0A913YQY2"/>
<dbReference type="GO" id="GO:0016020">
    <property type="term" value="C:membrane"/>
    <property type="evidence" value="ECO:0007669"/>
    <property type="project" value="UniProtKB-SubCell"/>
</dbReference>
<dbReference type="KEGG" id="epa:114575942"/>
<dbReference type="InterPro" id="IPR017452">
    <property type="entry name" value="GPCR_Rhodpsn_7TM"/>
</dbReference>
<evidence type="ECO:0000256" key="9">
    <source>
        <dbReference type="SAM" id="Phobius"/>
    </source>
</evidence>
<evidence type="ECO:0000256" key="6">
    <source>
        <dbReference type="ARBA" id="ARBA00023170"/>
    </source>
</evidence>
<dbReference type="Pfam" id="PF00001">
    <property type="entry name" value="7tm_1"/>
    <property type="match status" value="1"/>
</dbReference>
<organism evidence="11 12">
    <name type="scientific">Exaiptasia diaphana</name>
    <name type="common">Tropical sea anemone</name>
    <name type="synonym">Aiptasia pulchella</name>
    <dbReference type="NCBI Taxonomy" id="2652724"/>
    <lineage>
        <taxon>Eukaryota</taxon>
        <taxon>Metazoa</taxon>
        <taxon>Cnidaria</taxon>
        <taxon>Anthozoa</taxon>
        <taxon>Hexacorallia</taxon>
        <taxon>Actiniaria</taxon>
        <taxon>Aiptasiidae</taxon>
        <taxon>Exaiptasia</taxon>
    </lineage>
</organism>
<comment type="similarity">
    <text evidence="8">Belongs to the G-protein coupled receptor 1 family.</text>
</comment>
<evidence type="ECO:0000313" key="12">
    <source>
        <dbReference type="Proteomes" id="UP000887567"/>
    </source>
</evidence>